<proteinExistence type="inferred from homology"/>
<dbReference type="InterPro" id="IPR015422">
    <property type="entry name" value="PyrdxlP-dep_Trfase_small"/>
</dbReference>
<accession>A0A2R4VZI1</accession>
<dbReference type="GO" id="GO:0004400">
    <property type="term" value="F:histidinol-phosphate transaminase activity"/>
    <property type="evidence" value="ECO:0007669"/>
    <property type="project" value="UniProtKB-UniRule"/>
</dbReference>
<organism evidence="13 14">
    <name type="scientific">Thermodesulfobium acidiphilum</name>
    <dbReference type="NCBI Taxonomy" id="1794699"/>
    <lineage>
        <taxon>Bacteria</taxon>
        <taxon>Pseudomonadati</taxon>
        <taxon>Thermodesulfobiota</taxon>
        <taxon>Thermodesulfobiia</taxon>
        <taxon>Thermodesulfobiales</taxon>
        <taxon>Thermodesulfobiaceae</taxon>
        <taxon>Thermodesulfobium</taxon>
    </lineage>
</organism>
<dbReference type="Gene3D" id="3.90.1150.10">
    <property type="entry name" value="Aspartate Aminotransferase, domain 1"/>
    <property type="match status" value="1"/>
</dbReference>
<evidence type="ECO:0000256" key="7">
    <source>
        <dbReference type="ARBA" id="ARBA00022679"/>
    </source>
</evidence>
<evidence type="ECO:0000259" key="12">
    <source>
        <dbReference type="Pfam" id="PF00155"/>
    </source>
</evidence>
<gene>
    <name evidence="11" type="primary">hisC</name>
    <name evidence="13" type="ORF">TDSAC_0583</name>
</gene>
<dbReference type="Pfam" id="PF00155">
    <property type="entry name" value="Aminotran_1_2"/>
    <property type="match status" value="1"/>
</dbReference>
<comment type="catalytic activity">
    <reaction evidence="10 11">
        <text>L-histidinol phosphate + 2-oxoglutarate = 3-(imidazol-4-yl)-2-oxopropyl phosphate + L-glutamate</text>
        <dbReference type="Rhea" id="RHEA:23744"/>
        <dbReference type="ChEBI" id="CHEBI:16810"/>
        <dbReference type="ChEBI" id="CHEBI:29985"/>
        <dbReference type="ChEBI" id="CHEBI:57766"/>
        <dbReference type="ChEBI" id="CHEBI:57980"/>
        <dbReference type="EC" id="2.6.1.9"/>
    </reaction>
</comment>
<dbReference type="SUPFAM" id="SSF53383">
    <property type="entry name" value="PLP-dependent transferases"/>
    <property type="match status" value="1"/>
</dbReference>
<evidence type="ECO:0000256" key="9">
    <source>
        <dbReference type="ARBA" id="ARBA00023102"/>
    </source>
</evidence>
<evidence type="ECO:0000256" key="4">
    <source>
        <dbReference type="ARBA" id="ARBA00011738"/>
    </source>
</evidence>
<comment type="cofactor">
    <cofactor evidence="1 11">
        <name>pyridoxal 5'-phosphate</name>
        <dbReference type="ChEBI" id="CHEBI:597326"/>
    </cofactor>
</comment>
<dbReference type="KEGG" id="taci:TDSAC_0583"/>
<evidence type="ECO:0000256" key="8">
    <source>
        <dbReference type="ARBA" id="ARBA00022898"/>
    </source>
</evidence>
<dbReference type="OrthoDB" id="9813612at2"/>
<dbReference type="EMBL" id="CP020921">
    <property type="protein sequence ID" value="AWB09957.1"/>
    <property type="molecule type" value="Genomic_DNA"/>
</dbReference>
<evidence type="ECO:0000256" key="11">
    <source>
        <dbReference type="HAMAP-Rule" id="MF_01023"/>
    </source>
</evidence>
<dbReference type="InterPro" id="IPR001917">
    <property type="entry name" value="Aminotrans_II_pyridoxalP_BS"/>
</dbReference>
<dbReference type="UniPathway" id="UPA00031">
    <property type="reaction ID" value="UER00012"/>
</dbReference>
<feature type="domain" description="Aminotransferase class I/classII large" evidence="12">
    <location>
        <begin position="21"/>
        <end position="336"/>
    </location>
</feature>
<dbReference type="HAMAP" id="MF_01023">
    <property type="entry name" value="HisC_aminotrans_2"/>
    <property type="match status" value="1"/>
</dbReference>
<dbReference type="CDD" id="cd00609">
    <property type="entry name" value="AAT_like"/>
    <property type="match status" value="1"/>
</dbReference>
<dbReference type="RefSeq" id="WP_108308790.1">
    <property type="nucleotide sequence ID" value="NZ_CP020921.1"/>
</dbReference>
<dbReference type="GO" id="GO:0030170">
    <property type="term" value="F:pyridoxal phosphate binding"/>
    <property type="evidence" value="ECO:0007669"/>
    <property type="project" value="InterPro"/>
</dbReference>
<keyword evidence="5 11" id="KW-0032">Aminotransferase</keyword>
<evidence type="ECO:0000256" key="1">
    <source>
        <dbReference type="ARBA" id="ARBA00001933"/>
    </source>
</evidence>
<dbReference type="Gene3D" id="3.40.640.10">
    <property type="entry name" value="Type I PLP-dependent aspartate aminotransferase-like (Major domain)"/>
    <property type="match status" value="1"/>
</dbReference>
<keyword evidence="14" id="KW-1185">Reference proteome</keyword>
<comment type="pathway">
    <text evidence="2 11">Amino-acid biosynthesis; L-histidine biosynthesis; L-histidine from 5-phospho-alpha-D-ribose 1-diphosphate: step 7/9.</text>
</comment>
<keyword evidence="7 11" id="KW-0808">Transferase</keyword>
<evidence type="ECO:0000256" key="6">
    <source>
        <dbReference type="ARBA" id="ARBA00022605"/>
    </source>
</evidence>
<evidence type="ECO:0000313" key="14">
    <source>
        <dbReference type="Proteomes" id="UP000244792"/>
    </source>
</evidence>
<keyword evidence="6 11" id="KW-0028">Amino-acid biosynthesis</keyword>
<dbReference type="InterPro" id="IPR050106">
    <property type="entry name" value="HistidinolP_aminotransfase"/>
</dbReference>
<comment type="similarity">
    <text evidence="3 11">Belongs to the class-II pyridoxal-phosphate-dependent aminotransferase family. Histidinol-phosphate aminotransferase subfamily.</text>
</comment>
<dbReference type="EC" id="2.6.1.9" evidence="11"/>
<keyword evidence="8 11" id="KW-0663">Pyridoxal phosphate</keyword>
<evidence type="ECO:0000313" key="13">
    <source>
        <dbReference type="EMBL" id="AWB09957.1"/>
    </source>
</evidence>
<dbReference type="PANTHER" id="PTHR43643">
    <property type="entry name" value="HISTIDINOL-PHOSPHATE AMINOTRANSFERASE 2"/>
    <property type="match status" value="1"/>
</dbReference>
<dbReference type="InterPro" id="IPR004839">
    <property type="entry name" value="Aminotransferase_I/II_large"/>
</dbReference>
<evidence type="ECO:0000256" key="5">
    <source>
        <dbReference type="ARBA" id="ARBA00022576"/>
    </source>
</evidence>
<dbReference type="InterPro" id="IPR015424">
    <property type="entry name" value="PyrdxlP-dep_Trfase"/>
</dbReference>
<dbReference type="InterPro" id="IPR015421">
    <property type="entry name" value="PyrdxlP-dep_Trfase_major"/>
</dbReference>
<feature type="modified residue" description="N6-(pyridoxal phosphate)lysine" evidence="11">
    <location>
        <position position="212"/>
    </location>
</feature>
<protein>
    <recommendedName>
        <fullName evidence="11">Histidinol-phosphate aminotransferase</fullName>
        <ecNumber evidence="11">2.6.1.9</ecNumber>
    </recommendedName>
    <alternativeName>
        <fullName evidence="11">Imidazole acetol-phosphate transaminase</fullName>
    </alternativeName>
</protein>
<dbReference type="NCBIfam" id="TIGR01141">
    <property type="entry name" value="hisC"/>
    <property type="match status" value="1"/>
</dbReference>
<keyword evidence="9 11" id="KW-0368">Histidine biosynthesis</keyword>
<sequence length="349" mass="39737">MTLFRKDLLEIEPYRPVEVEDAIRLDRNESPFDLPVQVKEEIISAFSRLRLNHYPDAWCSSVKEAFSQYVGKIKPEEVTVGNGCDEVIQNVIMAFALNNGPVLSFRPTFPTYQIASRNLGVEYIEIPLNEDFTIPIEKTIDVLKEKKPSVVVICNPNNPTGNCFPEEYIESIINSTIGVVLIDEVYFEFSKKSFVDKFRLYPNVLILRTLSKAFSGAGIRIGFAFGNKLLIDEVEKVRLPYLLSHFSQVAGSILLKSSNLFKPNIDAISAEIKKIYDGLLKMGIKAYPTEANFLLAKFDKPAKNIVEKLRKRKVLVRYFPYLPNFIRISAGRSSDTNILLKELERILNE</sequence>
<dbReference type="Proteomes" id="UP000244792">
    <property type="component" value="Chromosome"/>
</dbReference>
<evidence type="ECO:0000256" key="3">
    <source>
        <dbReference type="ARBA" id="ARBA00007970"/>
    </source>
</evidence>
<reference evidence="13 14" key="1">
    <citation type="submission" date="2017-04" db="EMBL/GenBank/DDBJ databases">
        <title>Genomic insights into metabolism of Thermodesulfobium acidiphilum.</title>
        <authorList>
            <person name="Toshchakov S.V."/>
            <person name="Frolov E.N."/>
            <person name="Kublanov I.V."/>
            <person name="Samarov N.I."/>
            <person name="Novikov A."/>
            <person name="Lebedinsky A.V."/>
            <person name="Bonch-Osmolovskaya E.A."/>
            <person name="Chernyh N.A."/>
        </authorList>
    </citation>
    <scope>NUCLEOTIDE SEQUENCE [LARGE SCALE GENOMIC DNA]</scope>
    <source>
        <strain evidence="13 14">3127-1</strain>
    </source>
</reference>
<dbReference type="AlphaFoldDB" id="A0A2R4VZI1"/>
<name>A0A2R4VZI1_THEAF</name>
<dbReference type="PANTHER" id="PTHR43643:SF6">
    <property type="entry name" value="HISTIDINOL-PHOSPHATE AMINOTRANSFERASE"/>
    <property type="match status" value="1"/>
</dbReference>
<dbReference type="PROSITE" id="PS00599">
    <property type="entry name" value="AA_TRANSFER_CLASS_2"/>
    <property type="match status" value="1"/>
</dbReference>
<dbReference type="GO" id="GO:0000105">
    <property type="term" value="P:L-histidine biosynthetic process"/>
    <property type="evidence" value="ECO:0007669"/>
    <property type="project" value="UniProtKB-UniRule"/>
</dbReference>
<evidence type="ECO:0000256" key="2">
    <source>
        <dbReference type="ARBA" id="ARBA00005011"/>
    </source>
</evidence>
<evidence type="ECO:0000256" key="10">
    <source>
        <dbReference type="ARBA" id="ARBA00047481"/>
    </source>
</evidence>
<comment type="subunit">
    <text evidence="4 11">Homodimer.</text>
</comment>
<dbReference type="InterPro" id="IPR005861">
    <property type="entry name" value="HisP_aminotrans"/>
</dbReference>